<evidence type="ECO:0000259" key="2">
    <source>
        <dbReference type="Pfam" id="PF22041"/>
    </source>
</evidence>
<accession>A0A9W8MVZ0</accession>
<dbReference type="SUPFAM" id="SSF47616">
    <property type="entry name" value="GST C-terminal domain-like"/>
    <property type="match status" value="1"/>
</dbReference>
<reference evidence="3" key="1">
    <citation type="submission" date="2022-07" db="EMBL/GenBank/DDBJ databases">
        <title>Genome Sequence of Agrocybe chaxingu.</title>
        <authorList>
            <person name="Buettner E."/>
        </authorList>
    </citation>
    <scope>NUCLEOTIDE SEQUENCE</scope>
    <source>
        <strain evidence="3">MP-N11</strain>
    </source>
</reference>
<proteinExistence type="predicted"/>
<dbReference type="InterPro" id="IPR054416">
    <property type="entry name" value="GST_UstS-like_C"/>
</dbReference>
<dbReference type="Gene3D" id="1.20.1050.10">
    <property type="match status" value="1"/>
</dbReference>
<evidence type="ECO:0000313" key="4">
    <source>
        <dbReference type="Proteomes" id="UP001148786"/>
    </source>
</evidence>
<feature type="region of interest" description="Disordered" evidence="1">
    <location>
        <begin position="1"/>
        <end position="64"/>
    </location>
</feature>
<sequence length="215" mass="24064">MRGRPIPGKRGIASITNASLTKPNGSKTPTSSRSARNLASRRLQRRKMAPGGTTTPSRRSTTLPQEYIPRRNGALQAAFDAAFMNNLVELWAFALPAACVRLNPVSEEYFRRTRKAVYGKTMEETVPKGEEAVRARNGFEEGLGKVDAWYQKNGGKGRYLLGEALSWGDIAVAGFLIWSRIIWGEESKEWKDIGSWHGGRWKALLESLKEYETFN</sequence>
<dbReference type="AlphaFoldDB" id="A0A9W8MVZ0"/>
<dbReference type="EMBL" id="JANKHO010000366">
    <property type="protein sequence ID" value="KAJ3510853.1"/>
    <property type="molecule type" value="Genomic_DNA"/>
</dbReference>
<comment type="caution">
    <text evidence="3">The sequence shown here is derived from an EMBL/GenBank/DDBJ whole genome shotgun (WGS) entry which is preliminary data.</text>
</comment>
<organism evidence="3 4">
    <name type="scientific">Agrocybe chaxingu</name>
    <dbReference type="NCBI Taxonomy" id="84603"/>
    <lineage>
        <taxon>Eukaryota</taxon>
        <taxon>Fungi</taxon>
        <taxon>Dikarya</taxon>
        <taxon>Basidiomycota</taxon>
        <taxon>Agaricomycotina</taxon>
        <taxon>Agaricomycetes</taxon>
        <taxon>Agaricomycetidae</taxon>
        <taxon>Agaricales</taxon>
        <taxon>Agaricineae</taxon>
        <taxon>Strophariaceae</taxon>
        <taxon>Agrocybe</taxon>
    </lineage>
</organism>
<feature type="domain" description="Glutathione S-transferase UstS-like C-terminal" evidence="2">
    <location>
        <begin position="74"/>
        <end position="211"/>
    </location>
</feature>
<evidence type="ECO:0000256" key="1">
    <source>
        <dbReference type="SAM" id="MobiDB-lite"/>
    </source>
</evidence>
<name>A0A9W8MVZ0_9AGAR</name>
<feature type="compositionally biased region" description="Low complexity" evidence="1">
    <location>
        <begin position="50"/>
        <end position="62"/>
    </location>
</feature>
<dbReference type="InterPro" id="IPR036282">
    <property type="entry name" value="Glutathione-S-Trfase_C_sf"/>
</dbReference>
<dbReference type="Pfam" id="PF22041">
    <property type="entry name" value="GST_C_7"/>
    <property type="match status" value="1"/>
</dbReference>
<evidence type="ECO:0000313" key="3">
    <source>
        <dbReference type="EMBL" id="KAJ3510853.1"/>
    </source>
</evidence>
<gene>
    <name evidence="3" type="ORF">NLJ89_g4437</name>
</gene>
<dbReference type="OrthoDB" id="4951845at2759"/>
<feature type="compositionally biased region" description="Low complexity" evidence="1">
    <location>
        <begin position="31"/>
        <end position="41"/>
    </location>
</feature>
<dbReference type="Proteomes" id="UP001148786">
    <property type="component" value="Unassembled WGS sequence"/>
</dbReference>
<protein>
    <recommendedName>
        <fullName evidence="2">Glutathione S-transferase UstS-like C-terminal domain-containing protein</fullName>
    </recommendedName>
</protein>
<feature type="compositionally biased region" description="Polar residues" evidence="1">
    <location>
        <begin position="14"/>
        <end position="30"/>
    </location>
</feature>
<keyword evidence="4" id="KW-1185">Reference proteome</keyword>